<dbReference type="GO" id="GO:0016020">
    <property type="term" value="C:membrane"/>
    <property type="evidence" value="ECO:0007669"/>
    <property type="project" value="UniProtKB-SubCell"/>
</dbReference>
<feature type="transmembrane region" description="Helical" evidence="7">
    <location>
        <begin position="467"/>
        <end position="490"/>
    </location>
</feature>
<feature type="transmembrane region" description="Helical" evidence="7">
    <location>
        <begin position="259"/>
        <end position="280"/>
    </location>
</feature>
<feature type="transmembrane region" description="Helical" evidence="7">
    <location>
        <begin position="327"/>
        <end position="351"/>
    </location>
</feature>
<evidence type="ECO:0000256" key="4">
    <source>
        <dbReference type="ARBA" id="ARBA00022989"/>
    </source>
</evidence>
<protein>
    <submittedName>
        <fullName evidence="9">Seven transmembrane domain protein</fullName>
    </submittedName>
</protein>
<dbReference type="EMBL" id="MDYQ01000107">
    <property type="protein sequence ID" value="PRP82284.1"/>
    <property type="molecule type" value="Genomic_DNA"/>
</dbReference>
<organism evidence="9 10">
    <name type="scientific">Planoprotostelium fungivorum</name>
    <dbReference type="NCBI Taxonomy" id="1890364"/>
    <lineage>
        <taxon>Eukaryota</taxon>
        <taxon>Amoebozoa</taxon>
        <taxon>Evosea</taxon>
        <taxon>Variosea</taxon>
        <taxon>Cavosteliida</taxon>
        <taxon>Cavosteliaceae</taxon>
        <taxon>Planoprotostelium</taxon>
    </lineage>
</organism>
<feature type="domain" description="GOST seven transmembrane" evidence="8">
    <location>
        <begin position="256"/>
        <end position="495"/>
    </location>
</feature>
<keyword evidence="5 7" id="KW-0472">Membrane</keyword>
<feature type="transmembrane region" description="Helical" evidence="7">
    <location>
        <begin position="443"/>
        <end position="461"/>
    </location>
</feature>
<dbReference type="InterPro" id="IPR053937">
    <property type="entry name" value="GOST_TM"/>
</dbReference>
<proteinExistence type="predicted"/>
<keyword evidence="10" id="KW-1185">Reference proteome</keyword>
<evidence type="ECO:0000259" key="8">
    <source>
        <dbReference type="Pfam" id="PF06814"/>
    </source>
</evidence>
<dbReference type="PANTHER" id="PTHR21229">
    <property type="entry name" value="LUNG SEVEN TRANSMEMBRANE RECEPTOR"/>
    <property type="match status" value="1"/>
</dbReference>
<dbReference type="InterPro" id="IPR009637">
    <property type="entry name" value="GPR107/GPR108-like"/>
</dbReference>
<feature type="region of interest" description="Disordered" evidence="6">
    <location>
        <begin position="1"/>
        <end position="42"/>
    </location>
</feature>
<keyword evidence="4 7" id="KW-1133">Transmembrane helix</keyword>
<dbReference type="OrthoDB" id="29657at2759"/>
<dbReference type="AlphaFoldDB" id="A0A2P6NE97"/>
<feature type="region of interest" description="Disordered" evidence="6">
    <location>
        <begin position="86"/>
        <end position="113"/>
    </location>
</feature>
<evidence type="ECO:0000256" key="2">
    <source>
        <dbReference type="ARBA" id="ARBA00022692"/>
    </source>
</evidence>
<feature type="compositionally biased region" description="Basic and acidic residues" evidence="6">
    <location>
        <begin position="19"/>
        <end position="31"/>
    </location>
</feature>
<sequence>MKHDDEMKISEPQYCPVSPKEEVTSHSEKESSPAAEEVTEYQNTAELERIQSLNDFAMRRRQLTTDNGSDRIVKCAHSCTERRACSSQIAPSVDSSRTPAAGKARDDSPGHLSEGLIHNLKIRNDPRQRFYIQSFGFGRGGFMTMKMSGFKASDGSSISEDAMKQTGFLMPHTETDSETLSEENIVSKDGCLDGATVGATKVYSEEITIAKGKEGLYSLYFVSCIKKPIDFDLELIQYNVDKNNNKNYLSIGLSNLPTIYGVFTIIHSAILILWIFGFLLPNGNEVNKLHYAMTLLVFLKIMSLFFQTIDQYYVKTKGSASGWNIPFYIFTSLKGIALFVIIALIGSGYQFIKPFLHDREKKIFTIVITLQVLDNIALIIVEETAPGSVGWLSWQHILKIVDVICCGAIIVPIFWSIRHLREAAQIDGKAAVSVRKLSLFRQFYLTVISYVYFTRIIIYLVEATLPYQMVWLGHMSSEAATLLFFVITGYNFRPNVELNKDLAIDLDEIEELGVVIPLDSDEEEKEDHREDEKVGRLLTSNNKEIVVAAFISLRSSVG</sequence>
<dbReference type="PANTHER" id="PTHR21229:SF2">
    <property type="entry name" value="RE59932P"/>
    <property type="match status" value="1"/>
</dbReference>
<gene>
    <name evidence="9" type="ORF">PROFUN_06296</name>
</gene>
<evidence type="ECO:0000313" key="10">
    <source>
        <dbReference type="Proteomes" id="UP000241769"/>
    </source>
</evidence>
<feature type="transmembrane region" description="Helical" evidence="7">
    <location>
        <begin position="363"/>
        <end position="381"/>
    </location>
</feature>
<dbReference type="InParanoid" id="A0A2P6NE97"/>
<evidence type="ECO:0000256" key="7">
    <source>
        <dbReference type="SAM" id="Phobius"/>
    </source>
</evidence>
<comment type="caution">
    <text evidence="9">The sequence shown here is derived from an EMBL/GenBank/DDBJ whole genome shotgun (WGS) entry which is preliminary data.</text>
</comment>
<accession>A0A2P6NE97</accession>
<keyword evidence="3" id="KW-0732">Signal</keyword>
<dbReference type="GO" id="GO:0005794">
    <property type="term" value="C:Golgi apparatus"/>
    <property type="evidence" value="ECO:0007669"/>
    <property type="project" value="TreeGrafter"/>
</dbReference>
<dbReference type="FunCoup" id="A0A2P6NE97">
    <property type="interactions" value="178"/>
</dbReference>
<evidence type="ECO:0000256" key="6">
    <source>
        <dbReference type="SAM" id="MobiDB-lite"/>
    </source>
</evidence>
<evidence type="ECO:0000256" key="5">
    <source>
        <dbReference type="ARBA" id="ARBA00023136"/>
    </source>
</evidence>
<keyword evidence="2 7" id="KW-0812">Transmembrane</keyword>
<evidence type="ECO:0000313" key="9">
    <source>
        <dbReference type="EMBL" id="PRP82284.1"/>
    </source>
</evidence>
<dbReference type="Pfam" id="PF06814">
    <property type="entry name" value="GOST_TM"/>
    <property type="match status" value="1"/>
</dbReference>
<reference evidence="9 10" key="1">
    <citation type="journal article" date="2018" name="Genome Biol. Evol.">
        <title>Multiple Roots of Fruiting Body Formation in Amoebozoa.</title>
        <authorList>
            <person name="Hillmann F."/>
            <person name="Forbes G."/>
            <person name="Novohradska S."/>
            <person name="Ferling I."/>
            <person name="Riege K."/>
            <person name="Groth M."/>
            <person name="Westermann M."/>
            <person name="Marz M."/>
            <person name="Spaller T."/>
            <person name="Winckler T."/>
            <person name="Schaap P."/>
            <person name="Glockner G."/>
        </authorList>
    </citation>
    <scope>NUCLEOTIDE SEQUENCE [LARGE SCALE GENOMIC DNA]</scope>
    <source>
        <strain evidence="9 10">Jena</strain>
    </source>
</reference>
<evidence type="ECO:0000256" key="1">
    <source>
        <dbReference type="ARBA" id="ARBA00004141"/>
    </source>
</evidence>
<feature type="compositionally biased region" description="Polar residues" evidence="6">
    <location>
        <begin position="86"/>
        <end position="98"/>
    </location>
</feature>
<evidence type="ECO:0000256" key="3">
    <source>
        <dbReference type="ARBA" id="ARBA00022729"/>
    </source>
</evidence>
<dbReference type="Proteomes" id="UP000241769">
    <property type="component" value="Unassembled WGS sequence"/>
</dbReference>
<feature type="transmembrane region" description="Helical" evidence="7">
    <location>
        <begin position="289"/>
        <end position="307"/>
    </location>
</feature>
<feature type="transmembrane region" description="Helical" evidence="7">
    <location>
        <begin position="393"/>
        <end position="415"/>
    </location>
</feature>
<name>A0A2P6NE97_9EUKA</name>
<comment type="subcellular location">
    <subcellularLocation>
        <location evidence="1">Membrane</location>
        <topology evidence="1">Multi-pass membrane protein</topology>
    </subcellularLocation>
</comment>